<keyword evidence="4 5" id="KW-0274">FAD</keyword>
<dbReference type="PANTHER" id="PTHR11552">
    <property type="entry name" value="GLUCOSE-METHANOL-CHOLINE GMC OXIDOREDUCTASE"/>
    <property type="match status" value="1"/>
</dbReference>
<evidence type="ECO:0000259" key="6">
    <source>
        <dbReference type="PROSITE" id="PS00624"/>
    </source>
</evidence>
<evidence type="ECO:0000313" key="8">
    <source>
        <dbReference type="Proteomes" id="UP000037510"/>
    </source>
</evidence>
<comment type="caution">
    <text evidence="7">The sequence shown here is derived from an EMBL/GenBank/DDBJ whole genome shotgun (WGS) entry which is preliminary data.</text>
</comment>
<dbReference type="PROSITE" id="PS00624">
    <property type="entry name" value="GMC_OXRED_2"/>
    <property type="match status" value="1"/>
</dbReference>
<dbReference type="Pfam" id="PF05199">
    <property type="entry name" value="GMC_oxred_C"/>
    <property type="match status" value="1"/>
</dbReference>
<dbReference type="Proteomes" id="UP000037510">
    <property type="component" value="Unassembled WGS sequence"/>
</dbReference>
<dbReference type="AlphaFoldDB" id="A0A0L7KZE8"/>
<comment type="similarity">
    <text evidence="2">Belongs to the GMC oxidoreductase family.</text>
</comment>
<evidence type="ECO:0000256" key="5">
    <source>
        <dbReference type="PIRSR" id="PIRSR000137-2"/>
    </source>
</evidence>
<comment type="cofactor">
    <cofactor evidence="1 5">
        <name>FAD</name>
        <dbReference type="ChEBI" id="CHEBI:57692"/>
    </cofactor>
</comment>
<dbReference type="Gene3D" id="3.30.560.10">
    <property type="entry name" value="Glucose Oxidase, domain 3"/>
    <property type="match status" value="1"/>
</dbReference>
<dbReference type="GO" id="GO:0016614">
    <property type="term" value="F:oxidoreductase activity, acting on CH-OH group of donors"/>
    <property type="evidence" value="ECO:0007669"/>
    <property type="project" value="InterPro"/>
</dbReference>
<dbReference type="SUPFAM" id="SSF51905">
    <property type="entry name" value="FAD/NAD(P)-binding domain"/>
    <property type="match status" value="1"/>
</dbReference>
<reference evidence="7 8" key="1">
    <citation type="journal article" date="2015" name="Genome Biol. Evol.">
        <title>The genome of winter moth (Operophtera brumata) provides a genomic perspective on sexual dimorphism and phenology.</title>
        <authorList>
            <person name="Derks M.F."/>
            <person name="Smit S."/>
            <person name="Salis L."/>
            <person name="Schijlen E."/>
            <person name="Bossers A."/>
            <person name="Mateman C."/>
            <person name="Pijl A.S."/>
            <person name="de Ridder D."/>
            <person name="Groenen M.A."/>
            <person name="Visser M.E."/>
            <person name="Megens H.J."/>
        </authorList>
    </citation>
    <scope>NUCLEOTIDE SEQUENCE [LARGE SCALE GENOMIC DNA]</scope>
    <source>
        <strain evidence="7">WM2013NL</strain>
        <tissue evidence="7">Head and thorax</tissue>
    </source>
</reference>
<evidence type="ECO:0000256" key="2">
    <source>
        <dbReference type="ARBA" id="ARBA00010790"/>
    </source>
</evidence>
<dbReference type="PROSITE" id="PS51257">
    <property type="entry name" value="PROKAR_LIPOPROTEIN"/>
    <property type="match status" value="1"/>
</dbReference>
<dbReference type="PANTHER" id="PTHR11552:SF147">
    <property type="entry name" value="CHOLINE DEHYDROGENASE, MITOCHONDRIAL"/>
    <property type="match status" value="1"/>
</dbReference>
<keyword evidence="8" id="KW-1185">Reference proteome</keyword>
<feature type="binding site" evidence="5">
    <location>
        <position position="225"/>
    </location>
    <ligand>
        <name>FAD</name>
        <dbReference type="ChEBI" id="CHEBI:57692"/>
    </ligand>
</feature>
<dbReference type="Pfam" id="PF00732">
    <property type="entry name" value="GMC_oxred_N"/>
    <property type="match status" value="1"/>
</dbReference>
<evidence type="ECO:0000256" key="4">
    <source>
        <dbReference type="ARBA" id="ARBA00022827"/>
    </source>
</evidence>
<dbReference type="InterPro" id="IPR000172">
    <property type="entry name" value="GMC_OxRdtase_N"/>
</dbReference>
<dbReference type="InterPro" id="IPR007867">
    <property type="entry name" value="GMC_OxRtase_C"/>
</dbReference>
<dbReference type="EMBL" id="JTDY01004150">
    <property type="protein sequence ID" value="KOB68525.1"/>
    <property type="molecule type" value="Genomic_DNA"/>
</dbReference>
<evidence type="ECO:0000313" key="7">
    <source>
        <dbReference type="EMBL" id="KOB68525.1"/>
    </source>
</evidence>
<dbReference type="STRING" id="104452.A0A0L7KZE8"/>
<evidence type="ECO:0000256" key="1">
    <source>
        <dbReference type="ARBA" id="ARBA00001974"/>
    </source>
</evidence>
<dbReference type="InterPro" id="IPR012132">
    <property type="entry name" value="GMC_OxRdtase"/>
</dbReference>
<accession>A0A0L7KZE8</accession>
<dbReference type="Gene3D" id="3.50.50.60">
    <property type="entry name" value="FAD/NAD(P)-binding domain"/>
    <property type="match status" value="1"/>
</dbReference>
<organism evidence="7 8">
    <name type="scientific">Operophtera brumata</name>
    <name type="common">Winter moth</name>
    <name type="synonym">Phalaena brumata</name>
    <dbReference type="NCBI Taxonomy" id="104452"/>
    <lineage>
        <taxon>Eukaryota</taxon>
        <taxon>Metazoa</taxon>
        <taxon>Ecdysozoa</taxon>
        <taxon>Arthropoda</taxon>
        <taxon>Hexapoda</taxon>
        <taxon>Insecta</taxon>
        <taxon>Pterygota</taxon>
        <taxon>Neoptera</taxon>
        <taxon>Endopterygota</taxon>
        <taxon>Lepidoptera</taxon>
        <taxon>Glossata</taxon>
        <taxon>Ditrysia</taxon>
        <taxon>Geometroidea</taxon>
        <taxon>Geometridae</taxon>
        <taxon>Larentiinae</taxon>
        <taxon>Operophtera</taxon>
    </lineage>
</organism>
<protein>
    <submittedName>
        <fullName evidence="7">Putative ecdysone oxidase</fullName>
    </submittedName>
</protein>
<proteinExistence type="inferred from homology"/>
<dbReference type="InterPro" id="IPR036188">
    <property type="entry name" value="FAD/NAD-bd_sf"/>
</dbReference>
<evidence type="ECO:0000256" key="3">
    <source>
        <dbReference type="ARBA" id="ARBA00022630"/>
    </source>
</evidence>
<sequence>MFLDKMSFDYIIVGGGTAGCVLANRLTEIHNTTVLLIEAGAEPTKDKAYLGTFALHDPHGEQDWNYIAENDGYASQAVKDQAISLIAGKILGGSSQNSYMAYTRGAPGDYDKWESLGNEGWGWKDVLKYFKKSESIDDLEAKPLVCNTGPTNVKMPKWEDRLDVLLKGFEEYGYKTLYDINGYERQGYGTAQFAIDDHYRQDTVHTYLNQIRNRTNFSLQKYTEVVKILINKKKVVTGVEAIVNGKEPITFYARKEVIVSAGAINSPKLLMLSGIGPKQHLKENGIKMKVDSRNVGENLSDTPMVMVPLTGKEGFESFKNNADLILNLNIFPTPVAIGHISVNPTQNSSDYQSHVLPVPSASVIPAIFCSTIFRLDNTICISLAAAGIDKEIIINPLALLHPESKGNVKLNSKNPTGPPIVSLNYFDYNTDDLERHATYIEDYLNVIKTKTFKSFKSQILKLDVKECRHLEFATHEYWKCYALNLATSMWNYSGTCAMGTVVSPRLEVKGVKHLRVADASVMPRPVSGNIGAAVVMIAEKASDMIKDKLHHTEPVYGYSQAAWRYKEMATLAMPCYTWKKTIVVTPNTDRLIRYGWYNA</sequence>
<dbReference type="GO" id="GO:0050660">
    <property type="term" value="F:flavin adenine dinucleotide binding"/>
    <property type="evidence" value="ECO:0007669"/>
    <property type="project" value="InterPro"/>
</dbReference>
<keyword evidence="3" id="KW-0285">Flavoprotein</keyword>
<dbReference type="PIRSF" id="PIRSF000137">
    <property type="entry name" value="Alcohol_oxidase"/>
    <property type="match status" value="1"/>
</dbReference>
<name>A0A0L7KZE8_OPEBR</name>
<feature type="domain" description="Glucose-methanol-choline oxidoreductase N-terminal" evidence="6">
    <location>
        <begin position="262"/>
        <end position="276"/>
    </location>
</feature>
<dbReference type="SUPFAM" id="SSF54373">
    <property type="entry name" value="FAD-linked reductases, C-terminal domain"/>
    <property type="match status" value="1"/>
</dbReference>
<gene>
    <name evidence="7" type="ORF">OBRU01_18000</name>
</gene>